<keyword evidence="5" id="KW-1133">Transmembrane helix</keyword>
<keyword evidence="5" id="KW-0472">Membrane</keyword>
<comment type="subcellular location">
    <subcellularLocation>
        <location evidence="1">Membrane</location>
        <topology evidence="1">Multi-pass membrane protein</topology>
    </subcellularLocation>
</comment>
<dbReference type="PANTHER" id="PTHR24243">
    <property type="entry name" value="G-PROTEIN COUPLED RECEPTOR"/>
    <property type="match status" value="1"/>
</dbReference>
<feature type="transmembrane region" description="Helical" evidence="5">
    <location>
        <begin position="138"/>
        <end position="160"/>
    </location>
</feature>
<evidence type="ECO:0000256" key="2">
    <source>
        <dbReference type="ARBA" id="ARBA00023040"/>
    </source>
</evidence>
<feature type="transmembrane region" description="Helical" evidence="5">
    <location>
        <begin position="97"/>
        <end position="118"/>
    </location>
</feature>
<evidence type="ECO:0000313" key="7">
    <source>
        <dbReference type="Proteomes" id="UP000663832"/>
    </source>
</evidence>
<evidence type="ECO:0000313" key="6">
    <source>
        <dbReference type="EMBL" id="CAF0852365.1"/>
    </source>
</evidence>
<dbReference type="EMBL" id="CAJNOM010000029">
    <property type="protein sequence ID" value="CAF0852365.1"/>
    <property type="molecule type" value="Genomic_DNA"/>
</dbReference>
<feature type="transmembrane region" description="Helical" evidence="5">
    <location>
        <begin position="54"/>
        <end position="77"/>
    </location>
</feature>
<dbReference type="PANTHER" id="PTHR24243:SF208">
    <property type="entry name" value="PYROKININ-1 RECEPTOR"/>
    <property type="match status" value="1"/>
</dbReference>
<proteinExistence type="predicted"/>
<dbReference type="OrthoDB" id="10030658at2759"/>
<keyword evidence="3" id="KW-0675">Receptor</keyword>
<evidence type="ECO:0000256" key="4">
    <source>
        <dbReference type="ARBA" id="ARBA00023224"/>
    </source>
</evidence>
<feature type="transmembrane region" description="Helical" evidence="5">
    <location>
        <begin position="227"/>
        <end position="249"/>
    </location>
</feature>
<name>A0A813W3Z4_9BILA</name>
<accession>A0A813W3Z4</accession>
<dbReference type="Proteomes" id="UP000663832">
    <property type="component" value="Unassembled WGS sequence"/>
</dbReference>
<evidence type="ECO:0000256" key="1">
    <source>
        <dbReference type="ARBA" id="ARBA00004141"/>
    </source>
</evidence>
<dbReference type="GO" id="GO:0005886">
    <property type="term" value="C:plasma membrane"/>
    <property type="evidence" value="ECO:0007669"/>
    <property type="project" value="TreeGrafter"/>
</dbReference>
<protein>
    <recommendedName>
        <fullName evidence="8">G-protein coupled receptors family 1 profile domain-containing protein</fullName>
    </recommendedName>
</protein>
<feature type="transmembrane region" description="Helical" evidence="5">
    <location>
        <begin position="269"/>
        <end position="289"/>
    </location>
</feature>
<dbReference type="SUPFAM" id="SSF81321">
    <property type="entry name" value="Family A G protein-coupled receptor-like"/>
    <property type="match status" value="1"/>
</dbReference>
<organism evidence="6 7">
    <name type="scientific">Adineta steineri</name>
    <dbReference type="NCBI Taxonomy" id="433720"/>
    <lineage>
        <taxon>Eukaryota</taxon>
        <taxon>Metazoa</taxon>
        <taxon>Spiralia</taxon>
        <taxon>Gnathifera</taxon>
        <taxon>Rotifera</taxon>
        <taxon>Eurotatoria</taxon>
        <taxon>Bdelloidea</taxon>
        <taxon>Adinetida</taxon>
        <taxon>Adinetidae</taxon>
        <taxon>Adineta</taxon>
    </lineage>
</organism>
<dbReference type="Gene3D" id="1.20.1070.10">
    <property type="entry name" value="Rhodopsin 7-helix transmembrane proteins"/>
    <property type="match status" value="1"/>
</dbReference>
<evidence type="ECO:0008006" key="8">
    <source>
        <dbReference type="Google" id="ProtNLM"/>
    </source>
</evidence>
<gene>
    <name evidence="6" type="ORF">QVE165_LOCUS6909</name>
</gene>
<feature type="transmembrane region" description="Helical" evidence="5">
    <location>
        <begin position="21"/>
        <end position="42"/>
    </location>
</feature>
<sequence>MNTTTSSHHIIHTLNFIKHDILIYLPLIFIIVGIIGFIGNLFTFLQPTLRSNTCCIYLLCGSLVDVTNLFVNLFHVYRTPKNENILSLITSSYVCKLKLFGLVFLPQLSINFLIVSLIDRYACTCSMTSCISQIRRLVVVPFIICITIIISGIMSLYSPMYYDFKPGFGCTCTDPFRNGILYIFIHGFITPFVMLIFVLLTYRNVLASRRRAGSKNLTKITGSKSPFLRMIFTHVFTTSFLTLQWISFYMYHIYIKDQLKTNEEITIHYFIWFISNNIYYLINVKSFYLSTLTSRSFRKTFFKSLFELLPYYQKRKKKKQLLLNPINIPSRNKSNDIAQSDF</sequence>
<reference evidence="6" key="1">
    <citation type="submission" date="2021-02" db="EMBL/GenBank/DDBJ databases">
        <authorList>
            <person name="Nowell W R."/>
        </authorList>
    </citation>
    <scope>NUCLEOTIDE SEQUENCE</scope>
</reference>
<evidence type="ECO:0000256" key="5">
    <source>
        <dbReference type="SAM" id="Phobius"/>
    </source>
</evidence>
<feature type="transmembrane region" description="Helical" evidence="5">
    <location>
        <begin position="180"/>
        <end position="206"/>
    </location>
</feature>
<comment type="caution">
    <text evidence="6">The sequence shown here is derived from an EMBL/GenBank/DDBJ whole genome shotgun (WGS) entry which is preliminary data.</text>
</comment>
<evidence type="ECO:0000256" key="3">
    <source>
        <dbReference type="ARBA" id="ARBA00023170"/>
    </source>
</evidence>
<keyword evidence="4" id="KW-0807">Transducer</keyword>
<dbReference type="GO" id="GO:0004930">
    <property type="term" value="F:G protein-coupled receptor activity"/>
    <property type="evidence" value="ECO:0007669"/>
    <property type="project" value="UniProtKB-KW"/>
</dbReference>
<keyword evidence="2" id="KW-0297">G-protein coupled receptor</keyword>
<dbReference type="AlphaFoldDB" id="A0A813W3Z4"/>
<keyword evidence="5" id="KW-0812">Transmembrane</keyword>
<keyword evidence="7" id="KW-1185">Reference proteome</keyword>